<proteinExistence type="predicted"/>
<dbReference type="InterPro" id="IPR024571">
    <property type="entry name" value="ERAP1-like_C_dom"/>
</dbReference>
<comment type="caution">
    <text evidence="2">The sequence shown here is derived from an EMBL/GenBank/DDBJ whole genome shotgun (WGS) entry which is preliminary data.</text>
</comment>
<evidence type="ECO:0000259" key="1">
    <source>
        <dbReference type="Pfam" id="PF11838"/>
    </source>
</evidence>
<dbReference type="Proteomes" id="UP001148838">
    <property type="component" value="Unassembled WGS sequence"/>
</dbReference>
<reference evidence="2 3" key="1">
    <citation type="journal article" date="2022" name="Allergy">
        <title>Genome assembly and annotation of Periplaneta americana reveal a comprehensive cockroach allergen profile.</title>
        <authorList>
            <person name="Wang L."/>
            <person name="Xiong Q."/>
            <person name="Saelim N."/>
            <person name="Wang L."/>
            <person name="Nong W."/>
            <person name="Wan A.T."/>
            <person name="Shi M."/>
            <person name="Liu X."/>
            <person name="Cao Q."/>
            <person name="Hui J.H.L."/>
            <person name="Sookrung N."/>
            <person name="Leung T.F."/>
            <person name="Tungtrongchitr A."/>
            <person name="Tsui S.K.W."/>
        </authorList>
    </citation>
    <scope>NUCLEOTIDE SEQUENCE [LARGE SCALE GENOMIC DNA]</scope>
    <source>
        <strain evidence="2">PWHHKU_190912</strain>
    </source>
</reference>
<feature type="domain" description="ERAP1-like C-terminal" evidence="1">
    <location>
        <begin position="2"/>
        <end position="86"/>
    </location>
</feature>
<gene>
    <name evidence="2" type="ORF">ANN_14574</name>
</gene>
<keyword evidence="3" id="KW-1185">Reference proteome</keyword>
<dbReference type="Pfam" id="PF11838">
    <property type="entry name" value="ERAP1_C"/>
    <property type="match status" value="1"/>
</dbReference>
<dbReference type="Gene3D" id="1.25.50.20">
    <property type="match status" value="1"/>
</dbReference>
<protein>
    <recommendedName>
        <fullName evidence="1">ERAP1-like C-terminal domain-containing protein</fullName>
    </recommendedName>
</protein>
<dbReference type="EMBL" id="JAJSOF020000019">
    <property type="protein sequence ID" value="KAJ4438627.1"/>
    <property type="molecule type" value="Genomic_DNA"/>
</dbReference>
<evidence type="ECO:0000313" key="2">
    <source>
        <dbReference type="EMBL" id="KAJ4438627.1"/>
    </source>
</evidence>
<name>A0ABQ8SWP0_PERAM</name>
<sequence>MFLVNYDPHNWRLLKRDFFQLPNKTREKLMNDVLLLANGGELDYKTALNFTRNLFDETDYSVRTPLLNQIRNIEALYSFTPVEEKINVSGSVS</sequence>
<accession>A0ABQ8SWP0</accession>
<organism evidence="2 3">
    <name type="scientific">Periplaneta americana</name>
    <name type="common">American cockroach</name>
    <name type="synonym">Blatta americana</name>
    <dbReference type="NCBI Taxonomy" id="6978"/>
    <lineage>
        <taxon>Eukaryota</taxon>
        <taxon>Metazoa</taxon>
        <taxon>Ecdysozoa</taxon>
        <taxon>Arthropoda</taxon>
        <taxon>Hexapoda</taxon>
        <taxon>Insecta</taxon>
        <taxon>Pterygota</taxon>
        <taxon>Neoptera</taxon>
        <taxon>Polyneoptera</taxon>
        <taxon>Dictyoptera</taxon>
        <taxon>Blattodea</taxon>
        <taxon>Blattoidea</taxon>
        <taxon>Blattidae</taxon>
        <taxon>Blattinae</taxon>
        <taxon>Periplaneta</taxon>
    </lineage>
</organism>
<evidence type="ECO:0000313" key="3">
    <source>
        <dbReference type="Proteomes" id="UP001148838"/>
    </source>
</evidence>